<evidence type="ECO:0000313" key="5">
    <source>
        <dbReference type="Proteomes" id="UP001597469"/>
    </source>
</evidence>
<organism evidence="4 5">
    <name type="scientific">Spirosoma soli</name>
    <dbReference type="NCBI Taxonomy" id="1770529"/>
    <lineage>
        <taxon>Bacteria</taxon>
        <taxon>Pseudomonadati</taxon>
        <taxon>Bacteroidota</taxon>
        <taxon>Cytophagia</taxon>
        <taxon>Cytophagales</taxon>
        <taxon>Cytophagaceae</taxon>
        <taxon>Spirosoma</taxon>
    </lineage>
</organism>
<proteinExistence type="predicted"/>
<evidence type="ECO:0000256" key="2">
    <source>
        <dbReference type="ARBA" id="ARBA00023315"/>
    </source>
</evidence>
<keyword evidence="1 4" id="KW-0808">Transferase</keyword>
<dbReference type="Pfam" id="PF13673">
    <property type="entry name" value="Acetyltransf_10"/>
    <property type="match status" value="1"/>
</dbReference>
<reference evidence="5" key="1">
    <citation type="journal article" date="2019" name="Int. J. Syst. Evol. Microbiol.">
        <title>The Global Catalogue of Microorganisms (GCM) 10K type strain sequencing project: providing services to taxonomists for standard genome sequencing and annotation.</title>
        <authorList>
            <consortium name="The Broad Institute Genomics Platform"/>
            <consortium name="The Broad Institute Genome Sequencing Center for Infectious Disease"/>
            <person name="Wu L."/>
            <person name="Ma J."/>
        </authorList>
    </citation>
    <scope>NUCLEOTIDE SEQUENCE [LARGE SCALE GENOMIC DNA]</scope>
    <source>
        <strain evidence="5">KCTC 42805</strain>
    </source>
</reference>
<keyword evidence="5" id="KW-1185">Reference proteome</keyword>
<evidence type="ECO:0000313" key="4">
    <source>
        <dbReference type="EMBL" id="MFD2573894.1"/>
    </source>
</evidence>
<evidence type="ECO:0000259" key="3">
    <source>
        <dbReference type="PROSITE" id="PS51186"/>
    </source>
</evidence>
<dbReference type="Proteomes" id="UP001597469">
    <property type="component" value="Unassembled WGS sequence"/>
</dbReference>
<dbReference type="RefSeq" id="WP_381527022.1">
    <property type="nucleotide sequence ID" value="NZ_JBHULN010000022.1"/>
</dbReference>
<evidence type="ECO:0000256" key="1">
    <source>
        <dbReference type="ARBA" id="ARBA00022679"/>
    </source>
</evidence>
<protein>
    <submittedName>
        <fullName evidence="4">GNAT family N-acetyltransferase</fullName>
        <ecNumber evidence="4">2.3.1.-</ecNumber>
    </submittedName>
</protein>
<dbReference type="PANTHER" id="PTHR43800">
    <property type="entry name" value="PEPTIDYL-LYSINE N-ACETYLTRANSFERASE YJAB"/>
    <property type="match status" value="1"/>
</dbReference>
<dbReference type="CDD" id="cd04301">
    <property type="entry name" value="NAT_SF"/>
    <property type="match status" value="1"/>
</dbReference>
<dbReference type="GO" id="GO:0016746">
    <property type="term" value="F:acyltransferase activity"/>
    <property type="evidence" value="ECO:0007669"/>
    <property type="project" value="UniProtKB-KW"/>
</dbReference>
<dbReference type="PANTHER" id="PTHR43800:SF1">
    <property type="entry name" value="PEPTIDYL-LYSINE N-ACETYLTRANSFERASE YJAB"/>
    <property type="match status" value="1"/>
</dbReference>
<dbReference type="SUPFAM" id="SSF55729">
    <property type="entry name" value="Acyl-CoA N-acyltransferases (Nat)"/>
    <property type="match status" value="1"/>
</dbReference>
<gene>
    <name evidence="4" type="ORF">ACFSUS_24875</name>
</gene>
<comment type="caution">
    <text evidence="4">The sequence shown here is derived from an EMBL/GenBank/DDBJ whole genome shotgun (WGS) entry which is preliminary data.</text>
</comment>
<dbReference type="InterPro" id="IPR000182">
    <property type="entry name" value="GNAT_dom"/>
</dbReference>
<dbReference type="EMBL" id="JBHULN010000022">
    <property type="protein sequence ID" value="MFD2573894.1"/>
    <property type="molecule type" value="Genomic_DNA"/>
</dbReference>
<dbReference type="PROSITE" id="PS51186">
    <property type="entry name" value="GNAT"/>
    <property type="match status" value="1"/>
</dbReference>
<name>A0ABW5MB46_9BACT</name>
<dbReference type="InterPro" id="IPR016181">
    <property type="entry name" value="Acyl_CoA_acyltransferase"/>
</dbReference>
<dbReference type="EC" id="2.3.1.-" evidence="4"/>
<accession>A0ABW5MB46</accession>
<feature type="domain" description="N-acetyltransferase" evidence="3">
    <location>
        <begin position="7"/>
        <end position="155"/>
    </location>
</feature>
<sequence length="155" mass="17680">MNPSIQEGIFPVYPEDHPNLLRIWEASVRATHYFITESDIQVFKPLILDQAFHAVNLFCMRDSTNTIVGFLGVHDSKIEMLFIDPLWRGRSVGRQLLTYAVETLGATELDVNEQNEQALGFYQKFGFTITGRSALDSLGKPYPLLHMRYSYAPPL</sequence>
<keyword evidence="2 4" id="KW-0012">Acyltransferase</keyword>
<dbReference type="Gene3D" id="3.40.630.30">
    <property type="match status" value="1"/>
</dbReference>